<reference evidence="3" key="1">
    <citation type="submission" date="2015-03" db="EMBL/GenBank/DDBJ databases">
        <authorList>
            <consortium name="Pathogen Informatics"/>
        </authorList>
    </citation>
    <scope>NUCLEOTIDE SEQUENCE [LARGE SCALE GENOMIC DNA]</scope>
    <source>
        <strain evidence="3">K00500041</strain>
    </source>
</reference>
<evidence type="ECO:0000256" key="1">
    <source>
        <dbReference type="SAM" id="MobiDB-lite"/>
    </source>
</evidence>
<evidence type="ECO:0000313" key="3">
    <source>
        <dbReference type="Proteomes" id="UP000038802"/>
    </source>
</evidence>
<dbReference type="Proteomes" id="UP000038802">
    <property type="component" value="Unassembled WGS sequence"/>
</dbReference>
<feature type="compositionally biased region" description="Basic residues" evidence="1">
    <location>
        <begin position="98"/>
        <end position="114"/>
    </location>
</feature>
<evidence type="ECO:0000313" key="2">
    <source>
        <dbReference type="EMBL" id="COW26157.1"/>
    </source>
</evidence>
<proteinExistence type="predicted"/>
<dbReference type="EMBL" id="CSAE01000415">
    <property type="protein sequence ID" value="COW26157.1"/>
    <property type="molecule type" value="Genomic_DNA"/>
</dbReference>
<protein>
    <submittedName>
        <fullName evidence="2">Uncharacterized protein</fullName>
    </submittedName>
</protein>
<organism evidence="2 3">
    <name type="scientific">Mycobacterium tuberculosis</name>
    <dbReference type="NCBI Taxonomy" id="1773"/>
    <lineage>
        <taxon>Bacteria</taxon>
        <taxon>Bacillati</taxon>
        <taxon>Actinomycetota</taxon>
        <taxon>Actinomycetes</taxon>
        <taxon>Mycobacteriales</taxon>
        <taxon>Mycobacteriaceae</taxon>
        <taxon>Mycobacterium</taxon>
        <taxon>Mycobacterium tuberculosis complex</taxon>
    </lineage>
</organism>
<sequence>MRRTSSAAPTVLSQSISAAIWPSLLRTDVANGSTCADQFARQRNQVINVPYQLAGKAKVRLGQAATYVADSADSVVGCTGSTSPYPQAWMMRATARSRLTRRTSTPRRRHRSAS</sequence>
<gene>
    <name evidence="2" type="ORF">ERS007703_03209</name>
</gene>
<dbReference type="AlphaFoldDB" id="A0A0U0RU18"/>
<feature type="region of interest" description="Disordered" evidence="1">
    <location>
        <begin position="94"/>
        <end position="114"/>
    </location>
</feature>
<name>A0A0U0RU18_MYCTX</name>
<accession>A0A0U0RU18</accession>